<name>A0A2T6ZE68_TUBBO</name>
<comment type="caution">
    <text evidence="2">The sequence shown here is derived from an EMBL/GenBank/DDBJ whole genome shotgun (WGS) entry which is preliminary data.</text>
</comment>
<reference evidence="2 3" key="1">
    <citation type="submission" date="2017-04" db="EMBL/GenBank/DDBJ databases">
        <title>Draft genome sequence of Tuber borchii Vittad., a whitish edible truffle.</title>
        <authorList>
            <consortium name="DOE Joint Genome Institute"/>
            <person name="Murat C."/>
            <person name="Kuo A."/>
            <person name="Barry K.W."/>
            <person name="Clum A."/>
            <person name="Dockter R.B."/>
            <person name="Fauchery L."/>
            <person name="Iotti M."/>
            <person name="Kohler A."/>
            <person name="Labutti K."/>
            <person name="Lindquist E.A."/>
            <person name="Lipzen A."/>
            <person name="Ohm R.A."/>
            <person name="Wang M."/>
            <person name="Grigoriev I.V."/>
            <person name="Zambonelli A."/>
            <person name="Martin F.M."/>
        </authorList>
    </citation>
    <scope>NUCLEOTIDE SEQUENCE [LARGE SCALE GENOMIC DNA]</scope>
    <source>
        <strain evidence="2 3">Tbo3840</strain>
    </source>
</reference>
<protein>
    <submittedName>
        <fullName evidence="2">Uncharacterized protein</fullName>
    </submittedName>
</protein>
<dbReference type="AlphaFoldDB" id="A0A2T6ZE68"/>
<feature type="region of interest" description="Disordered" evidence="1">
    <location>
        <begin position="80"/>
        <end position="149"/>
    </location>
</feature>
<dbReference type="EMBL" id="NESQ01000346">
    <property type="protein sequence ID" value="PUU73788.1"/>
    <property type="molecule type" value="Genomic_DNA"/>
</dbReference>
<evidence type="ECO:0000313" key="2">
    <source>
        <dbReference type="EMBL" id="PUU73788.1"/>
    </source>
</evidence>
<evidence type="ECO:0000256" key="1">
    <source>
        <dbReference type="SAM" id="MobiDB-lite"/>
    </source>
</evidence>
<dbReference type="Proteomes" id="UP000244722">
    <property type="component" value="Unassembled WGS sequence"/>
</dbReference>
<gene>
    <name evidence="2" type="ORF">B9Z19DRAFT_509662</name>
</gene>
<proteinExistence type="predicted"/>
<feature type="compositionally biased region" description="Basic and acidic residues" evidence="1">
    <location>
        <begin position="123"/>
        <end position="137"/>
    </location>
</feature>
<keyword evidence="3" id="KW-1185">Reference proteome</keyword>
<evidence type="ECO:0000313" key="3">
    <source>
        <dbReference type="Proteomes" id="UP000244722"/>
    </source>
</evidence>
<sequence>MGLFECNPQKGGQKIRIREEKEEEMGTITYRMHTDDTKKVMSKTKVVMRPMVDTMVGGVKTGERPQYGTGDTAAKARLLKQKTSQWESQREGSKKALQGKCQRQQKLAQQHPKTRGTTSGKGKVKDQTEGRERETRKNAPITGQVHAAR</sequence>
<accession>A0A2T6ZE68</accession>
<organism evidence="2 3">
    <name type="scientific">Tuber borchii</name>
    <name type="common">White truffle</name>
    <dbReference type="NCBI Taxonomy" id="42251"/>
    <lineage>
        <taxon>Eukaryota</taxon>
        <taxon>Fungi</taxon>
        <taxon>Dikarya</taxon>
        <taxon>Ascomycota</taxon>
        <taxon>Pezizomycotina</taxon>
        <taxon>Pezizomycetes</taxon>
        <taxon>Pezizales</taxon>
        <taxon>Tuberaceae</taxon>
        <taxon>Tuber</taxon>
    </lineage>
</organism>